<dbReference type="AlphaFoldDB" id="A0A1L7WMK0"/>
<dbReference type="EMBL" id="FJOG01000004">
    <property type="protein sequence ID" value="CZR54002.1"/>
    <property type="molecule type" value="Genomic_DNA"/>
</dbReference>
<evidence type="ECO:0000256" key="1">
    <source>
        <dbReference type="SAM" id="MobiDB-lite"/>
    </source>
</evidence>
<name>A0A1L7WMK0_9HELO</name>
<feature type="compositionally biased region" description="Polar residues" evidence="1">
    <location>
        <begin position="80"/>
        <end position="92"/>
    </location>
</feature>
<dbReference type="OrthoDB" id="3554029at2759"/>
<organism evidence="2 3">
    <name type="scientific">Phialocephala subalpina</name>
    <dbReference type="NCBI Taxonomy" id="576137"/>
    <lineage>
        <taxon>Eukaryota</taxon>
        <taxon>Fungi</taxon>
        <taxon>Dikarya</taxon>
        <taxon>Ascomycota</taxon>
        <taxon>Pezizomycotina</taxon>
        <taxon>Leotiomycetes</taxon>
        <taxon>Helotiales</taxon>
        <taxon>Mollisiaceae</taxon>
        <taxon>Phialocephala</taxon>
        <taxon>Phialocephala fortinii species complex</taxon>
    </lineage>
</organism>
<evidence type="ECO:0000313" key="2">
    <source>
        <dbReference type="EMBL" id="CZR54002.1"/>
    </source>
</evidence>
<evidence type="ECO:0000313" key="3">
    <source>
        <dbReference type="Proteomes" id="UP000184330"/>
    </source>
</evidence>
<keyword evidence="3" id="KW-1185">Reference proteome</keyword>
<accession>A0A1L7WMK0</accession>
<sequence length="408" mass="44577">MCVWSTISFGCGHHHETNINACRKNRNLGNPFWHTTPCDFQEAHVEQPKSCPLCTAKIQAAIAKGQQHRHVLGQDPRDTLPSQTGRKIQGATSAGPRPLPPPRLADLVKKRKNRPWKASAEATALEWARLSALGDNISPSDDTSILPANGIVKLVHSDFSSFLPANDIGKDGTDDDTDDSEHLWVTAAAHRRMCAKKDQQKRVQDSISRKAIPQQELRTRDKTGTLREAYRAAEPGQQSYSAGTLLGLTAIGEPFPATPTYTANQGSAEMFLNSKQDTEAEKLPSCLVAGRPSARLSQLSADFDAARTTRRDIPILPAGRYQALNATEAHGRVANIPSILISMFDSKKKQQVAAPVKPPSVVMIASKPDANKHQSLSYQLPISKRISTLHFEGTILESPPVRSSDRLT</sequence>
<proteinExistence type="predicted"/>
<protein>
    <submittedName>
        <fullName evidence="2">Uncharacterized protein</fullName>
    </submittedName>
</protein>
<dbReference type="Proteomes" id="UP000184330">
    <property type="component" value="Unassembled WGS sequence"/>
</dbReference>
<gene>
    <name evidence="2" type="ORF">PAC_03885</name>
</gene>
<reference evidence="2 3" key="1">
    <citation type="submission" date="2016-03" db="EMBL/GenBank/DDBJ databases">
        <authorList>
            <person name="Ploux O."/>
        </authorList>
    </citation>
    <scope>NUCLEOTIDE SEQUENCE [LARGE SCALE GENOMIC DNA]</scope>
    <source>
        <strain evidence="2 3">UAMH 11012</strain>
    </source>
</reference>
<feature type="region of interest" description="Disordered" evidence="1">
    <location>
        <begin position="71"/>
        <end position="104"/>
    </location>
</feature>